<feature type="non-terminal residue" evidence="2">
    <location>
        <position position="1"/>
    </location>
</feature>
<evidence type="ECO:0000313" key="3">
    <source>
        <dbReference type="Proteomes" id="UP000310421"/>
    </source>
</evidence>
<protein>
    <submittedName>
        <fullName evidence="2">Uncharacterized protein</fullName>
    </submittedName>
</protein>
<proteinExistence type="predicted"/>
<dbReference type="Proteomes" id="UP000310421">
    <property type="component" value="Unassembled WGS sequence"/>
</dbReference>
<name>A0A4S8ZF39_AURPU</name>
<dbReference type="EMBL" id="QZAN01000020">
    <property type="protein sequence ID" value="THW64411.1"/>
    <property type="molecule type" value="Genomic_DNA"/>
</dbReference>
<comment type="caution">
    <text evidence="2">The sequence shown here is derived from an EMBL/GenBank/DDBJ whole genome shotgun (WGS) entry which is preliminary data.</text>
</comment>
<feature type="compositionally biased region" description="Low complexity" evidence="1">
    <location>
        <begin position="432"/>
        <end position="449"/>
    </location>
</feature>
<evidence type="ECO:0000256" key="1">
    <source>
        <dbReference type="SAM" id="MobiDB-lite"/>
    </source>
</evidence>
<reference evidence="2 3" key="1">
    <citation type="submission" date="2018-10" db="EMBL/GenBank/DDBJ databases">
        <title>Fifty Aureobasidium pullulans genomes reveal a recombining polyextremotolerant generalist.</title>
        <authorList>
            <person name="Gostincar C."/>
            <person name="Turk M."/>
            <person name="Zajc J."/>
            <person name="Gunde-Cimerman N."/>
        </authorList>
    </citation>
    <scope>NUCLEOTIDE SEQUENCE [LARGE SCALE GENOMIC DNA]</scope>
    <source>
        <strain evidence="2 3">EXF-10751</strain>
    </source>
</reference>
<feature type="region of interest" description="Disordered" evidence="1">
    <location>
        <begin position="428"/>
        <end position="449"/>
    </location>
</feature>
<evidence type="ECO:0000313" key="2">
    <source>
        <dbReference type="EMBL" id="THW64411.1"/>
    </source>
</evidence>
<dbReference type="AlphaFoldDB" id="A0A4S8ZF39"/>
<accession>A0A4S8ZF39</accession>
<organism evidence="2 3">
    <name type="scientific">Aureobasidium pullulans</name>
    <name type="common">Black yeast</name>
    <name type="synonym">Pullularia pullulans</name>
    <dbReference type="NCBI Taxonomy" id="5580"/>
    <lineage>
        <taxon>Eukaryota</taxon>
        <taxon>Fungi</taxon>
        <taxon>Dikarya</taxon>
        <taxon>Ascomycota</taxon>
        <taxon>Pezizomycotina</taxon>
        <taxon>Dothideomycetes</taxon>
        <taxon>Dothideomycetidae</taxon>
        <taxon>Dothideales</taxon>
        <taxon>Saccotheciaceae</taxon>
        <taxon>Aureobasidium</taxon>
    </lineage>
</organism>
<gene>
    <name evidence="2" type="ORF">D6D20_02862</name>
</gene>
<sequence length="449" mass="50197">LHVSVTYCELLCSQSSTNQLDIGQIDPSFPRLHGLRTLIFPRSTLSSPNLYVLATLASLTESRTWGMEYHHDRDQQYYRQDVLDEQNQTTQISAQYNSSALMSTARFKVPQLPQRSIPRTTAQSLPHSSYLGAEQSVSSPLHDGLNYPGATSINSTYQNGYGSLRPPSTSPSFESAGFTYGYQQAQQIPISNDYAPHNMRSMSMSSHYDIPQASQSYASTAYPYHNLSSSTAELGMYEPMSIDHQEFQAPQIVSGNSYQGYAASQPMQQQSTTQQNNTNVREYLEQYQMRIREIFTLVKNHQLKPTADLLLQVSRFLIGNVEALGLDRDDKSQYANRLELWDTFNACWLTVLQLQYKKTHMMMCTAQELPPGQSILDADTIEILGQEIVKLCDGIEKTGLVDYQMGVAEERIISILLKCLEMLRPQSHSTPRASGSSASVSASASGSRS</sequence>